<accession>A0A9W7F9Z2</accession>
<name>A0A9W7F9Z2_9STRA</name>
<reference evidence="3" key="1">
    <citation type="journal article" date="2023" name="Commun. Biol.">
        <title>Genome analysis of Parmales, the sister group of diatoms, reveals the evolutionary specialization of diatoms from phago-mixotrophs to photoautotrophs.</title>
        <authorList>
            <person name="Ban H."/>
            <person name="Sato S."/>
            <person name="Yoshikawa S."/>
            <person name="Yamada K."/>
            <person name="Nakamura Y."/>
            <person name="Ichinomiya M."/>
            <person name="Sato N."/>
            <person name="Blanc-Mathieu R."/>
            <person name="Endo H."/>
            <person name="Kuwata A."/>
            <person name="Ogata H."/>
        </authorList>
    </citation>
    <scope>NUCLEOTIDE SEQUENCE [LARGE SCALE GENOMIC DNA]</scope>
    <source>
        <strain evidence="3">NIES 3700</strain>
    </source>
</reference>
<proteinExistence type="predicted"/>
<sequence>MSRRQNVSSSSTDSNRQPIRNRSLLEQLSSESPSYSGSITSYKIPLSVLLDLLPLAFVRFLSVVFRIRKVKRQLIVLSDYVWKFDHDKVRLSDADATGRGVVRCERKKKRGGEKKIETLKGTPIPLQQITSLTTLTSHSPNLKNSESLLLKSTPKERLLKLQIAGNKIKYFSLPDNEETSIFTQTISTQKQESLKRSMKHNKYDLTSGEVRLNRMAKGMWEKKGRVEEMVEGRRGEWEGNVGSGLLSS</sequence>
<evidence type="ECO:0000256" key="1">
    <source>
        <dbReference type="SAM" id="MobiDB-lite"/>
    </source>
</evidence>
<evidence type="ECO:0000313" key="2">
    <source>
        <dbReference type="EMBL" id="GMI06623.1"/>
    </source>
</evidence>
<evidence type="ECO:0000313" key="3">
    <source>
        <dbReference type="Proteomes" id="UP001165122"/>
    </source>
</evidence>
<comment type="caution">
    <text evidence="2">The sequence shown here is derived from an EMBL/GenBank/DDBJ whole genome shotgun (WGS) entry which is preliminary data.</text>
</comment>
<feature type="region of interest" description="Disordered" evidence="1">
    <location>
        <begin position="1"/>
        <end position="23"/>
    </location>
</feature>
<dbReference type="AlphaFoldDB" id="A0A9W7F9Z2"/>
<dbReference type="Proteomes" id="UP001165122">
    <property type="component" value="Unassembled WGS sequence"/>
</dbReference>
<keyword evidence="3" id="KW-1185">Reference proteome</keyword>
<protein>
    <submittedName>
        <fullName evidence="2">Uncharacterized protein</fullName>
    </submittedName>
</protein>
<gene>
    <name evidence="2" type="ORF">TrLO_g3184</name>
</gene>
<dbReference type="EMBL" id="BRXW01000102">
    <property type="protein sequence ID" value="GMI06623.1"/>
    <property type="molecule type" value="Genomic_DNA"/>
</dbReference>
<organism evidence="2 3">
    <name type="scientific">Triparma laevis f. longispina</name>
    <dbReference type="NCBI Taxonomy" id="1714387"/>
    <lineage>
        <taxon>Eukaryota</taxon>
        <taxon>Sar</taxon>
        <taxon>Stramenopiles</taxon>
        <taxon>Ochrophyta</taxon>
        <taxon>Bolidophyceae</taxon>
        <taxon>Parmales</taxon>
        <taxon>Triparmaceae</taxon>
        <taxon>Triparma</taxon>
    </lineage>
</organism>
<feature type="compositionally biased region" description="Polar residues" evidence="1">
    <location>
        <begin position="1"/>
        <end position="20"/>
    </location>
</feature>